<feature type="domain" description="Glycosyltransferase 2-like" evidence="1">
    <location>
        <begin position="5"/>
        <end position="129"/>
    </location>
</feature>
<dbReference type="InterPro" id="IPR001173">
    <property type="entry name" value="Glyco_trans_2-like"/>
</dbReference>
<sequence>MPQISVVIPTRDRPGLLVRAIGAVRSQTFRDIELIVVDDGAGDGAQVARGFDFCPITTLVTGGAGQVPARNMGVGAASGTYIAFLDDDDWWDDAGHLGGLLAAFRGEGLAYASGRIVAEGPDRPEEVLPFRAQADAVSLRRDNKLLIPGIAYDRALHRRLGPFDEALPYYWDWDWYLRIAAAGLPFFESGGEGVCISARGDSVSAAANEAARRADLARLCAKHGLTGIALKNHEGIAREQQA</sequence>
<protein>
    <submittedName>
        <fullName evidence="2">Glycosyltransferase involved in cell wall biosynthesis</fullName>
    </submittedName>
</protein>
<proteinExistence type="predicted"/>
<keyword evidence="3" id="KW-1185">Reference proteome</keyword>
<gene>
    <name evidence="2" type="ORF">QO011_007695</name>
</gene>
<dbReference type="InterPro" id="IPR050834">
    <property type="entry name" value="Glycosyltransf_2"/>
</dbReference>
<comment type="caution">
    <text evidence="2">The sequence shown here is derived from an EMBL/GenBank/DDBJ whole genome shotgun (WGS) entry which is preliminary data.</text>
</comment>
<dbReference type="Pfam" id="PF00535">
    <property type="entry name" value="Glycos_transf_2"/>
    <property type="match status" value="1"/>
</dbReference>
<evidence type="ECO:0000313" key="3">
    <source>
        <dbReference type="Proteomes" id="UP001242480"/>
    </source>
</evidence>
<name>A0ABU0JK42_9HYPH</name>
<evidence type="ECO:0000313" key="2">
    <source>
        <dbReference type="EMBL" id="MDQ0474654.1"/>
    </source>
</evidence>
<dbReference type="RefSeq" id="WP_307284636.1">
    <property type="nucleotide sequence ID" value="NZ_JAUSVX010000025.1"/>
</dbReference>
<dbReference type="PANTHER" id="PTHR43685">
    <property type="entry name" value="GLYCOSYLTRANSFERASE"/>
    <property type="match status" value="1"/>
</dbReference>
<dbReference type="Gene3D" id="3.90.550.10">
    <property type="entry name" value="Spore Coat Polysaccharide Biosynthesis Protein SpsA, Chain A"/>
    <property type="match status" value="1"/>
</dbReference>
<evidence type="ECO:0000259" key="1">
    <source>
        <dbReference type="Pfam" id="PF00535"/>
    </source>
</evidence>
<organism evidence="2 3">
    <name type="scientific">Labrys wisconsinensis</name>
    <dbReference type="NCBI Taxonomy" id="425677"/>
    <lineage>
        <taxon>Bacteria</taxon>
        <taxon>Pseudomonadati</taxon>
        <taxon>Pseudomonadota</taxon>
        <taxon>Alphaproteobacteria</taxon>
        <taxon>Hyphomicrobiales</taxon>
        <taxon>Xanthobacteraceae</taxon>
        <taxon>Labrys</taxon>
    </lineage>
</organism>
<dbReference type="Proteomes" id="UP001242480">
    <property type="component" value="Unassembled WGS sequence"/>
</dbReference>
<accession>A0ABU0JK42</accession>
<dbReference type="InterPro" id="IPR029044">
    <property type="entry name" value="Nucleotide-diphossugar_trans"/>
</dbReference>
<dbReference type="PANTHER" id="PTHR43685:SF2">
    <property type="entry name" value="GLYCOSYLTRANSFERASE 2-LIKE DOMAIN-CONTAINING PROTEIN"/>
    <property type="match status" value="1"/>
</dbReference>
<dbReference type="EMBL" id="JAUSVX010000025">
    <property type="protein sequence ID" value="MDQ0474654.1"/>
    <property type="molecule type" value="Genomic_DNA"/>
</dbReference>
<dbReference type="SUPFAM" id="SSF53448">
    <property type="entry name" value="Nucleotide-diphospho-sugar transferases"/>
    <property type="match status" value="1"/>
</dbReference>
<reference evidence="2 3" key="1">
    <citation type="submission" date="2023-07" db="EMBL/GenBank/DDBJ databases">
        <title>Genomic Encyclopedia of Type Strains, Phase IV (KMG-IV): sequencing the most valuable type-strain genomes for metagenomic binning, comparative biology and taxonomic classification.</title>
        <authorList>
            <person name="Goeker M."/>
        </authorList>
    </citation>
    <scope>NUCLEOTIDE SEQUENCE [LARGE SCALE GENOMIC DNA]</scope>
    <source>
        <strain evidence="2 3">DSM 19619</strain>
    </source>
</reference>